<dbReference type="Pfam" id="PF00717">
    <property type="entry name" value="Peptidase_S24"/>
    <property type="match status" value="1"/>
</dbReference>
<dbReference type="CDD" id="cd06529">
    <property type="entry name" value="S24_LexA-like"/>
    <property type="match status" value="1"/>
</dbReference>
<evidence type="ECO:0000313" key="3">
    <source>
        <dbReference type="Proteomes" id="UP000254794"/>
    </source>
</evidence>
<dbReference type="EMBL" id="UGOD01000003">
    <property type="protein sequence ID" value="STX81322.1"/>
    <property type="molecule type" value="Genomic_DNA"/>
</dbReference>
<evidence type="ECO:0000259" key="1">
    <source>
        <dbReference type="Pfam" id="PF00717"/>
    </source>
</evidence>
<organism evidence="2 3">
    <name type="scientific">Legionella busanensis</name>
    <dbReference type="NCBI Taxonomy" id="190655"/>
    <lineage>
        <taxon>Bacteria</taxon>
        <taxon>Pseudomonadati</taxon>
        <taxon>Pseudomonadota</taxon>
        <taxon>Gammaproteobacteria</taxon>
        <taxon>Legionellales</taxon>
        <taxon>Legionellaceae</taxon>
        <taxon>Legionella</taxon>
    </lineage>
</organism>
<accession>A0A378KDM2</accession>
<sequence>MLLADPYIKTNTIFNKQRNISQIINKIKFMCYAICPDDVLDYLGIYKDDLLIVHKKEAHDGDIVLALEEDELILRVLKETETNSKLVSHHDDYESISLDSNPAVTIVGVVAYVMLPISL</sequence>
<dbReference type="AlphaFoldDB" id="A0A378KDM2"/>
<dbReference type="SUPFAM" id="SSF51306">
    <property type="entry name" value="LexA/Signal peptidase"/>
    <property type="match status" value="1"/>
</dbReference>
<dbReference type="InterPro" id="IPR015927">
    <property type="entry name" value="Peptidase_S24_S26A/B/C"/>
</dbReference>
<keyword evidence="3" id="KW-1185">Reference proteome</keyword>
<dbReference type="InterPro" id="IPR036286">
    <property type="entry name" value="LexA/Signal_pep-like_sf"/>
</dbReference>
<name>A0A378KDM2_9GAMM</name>
<proteinExistence type="predicted"/>
<reference evidence="2 3" key="1">
    <citation type="submission" date="2018-06" db="EMBL/GenBank/DDBJ databases">
        <authorList>
            <consortium name="Pathogen Informatics"/>
            <person name="Doyle S."/>
        </authorList>
    </citation>
    <scope>NUCLEOTIDE SEQUENCE [LARGE SCALE GENOMIC DNA]</scope>
    <source>
        <strain evidence="2 3">NCTC13316</strain>
    </source>
</reference>
<dbReference type="InterPro" id="IPR039418">
    <property type="entry name" value="LexA-like"/>
</dbReference>
<protein>
    <submittedName>
        <fullName evidence="2">LexA repressor</fullName>
    </submittedName>
</protein>
<dbReference type="Proteomes" id="UP000254794">
    <property type="component" value="Unassembled WGS sequence"/>
</dbReference>
<feature type="domain" description="Peptidase S24/S26A/S26B/S26C" evidence="1">
    <location>
        <begin position="43"/>
        <end position="110"/>
    </location>
</feature>
<dbReference type="Gene3D" id="2.10.109.10">
    <property type="entry name" value="Umud Fragment, subunit A"/>
    <property type="match status" value="1"/>
</dbReference>
<gene>
    <name evidence="2" type="ORF">NCTC13316_03191</name>
</gene>
<evidence type="ECO:0000313" key="2">
    <source>
        <dbReference type="EMBL" id="STX81322.1"/>
    </source>
</evidence>